<keyword evidence="4" id="KW-0804">Transcription</keyword>
<dbReference type="EMBL" id="LGSZ01000032">
    <property type="protein sequence ID" value="KPH80993.1"/>
    <property type="molecule type" value="Genomic_DNA"/>
</dbReference>
<evidence type="ECO:0000259" key="5">
    <source>
        <dbReference type="PROSITE" id="PS50931"/>
    </source>
</evidence>
<dbReference type="InterPro" id="IPR058163">
    <property type="entry name" value="LysR-type_TF_proteobact-type"/>
</dbReference>
<dbReference type="InterPro" id="IPR036388">
    <property type="entry name" value="WH-like_DNA-bd_sf"/>
</dbReference>
<organism evidence="6 7">
    <name type="scientific">Bosea vaviloviae</name>
    <dbReference type="NCBI Taxonomy" id="1526658"/>
    <lineage>
        <taxon>Bacteria</taxon>
        <taxon>Pseudomonadati</taxon>
        <taxon>Pseudomonadota</taxon>
        <taxon>Alphaproteobacteria</taxon>
        <taxon>Hyphomicrobiales</taxon>
        <taxon>Boseaceae</taxon>
        <taxon>Bosea</taxon>
    </lineage>
</organism>
<evidence type="ECO:0000256" key="3">
    <source>
        <dbReference type="ARBA" id="ARBA00023125"/>
    </source>
</evidence>
<evidence type="ECO:0000313" key="6">
    <source>
        <dbReference type="EMBL" id="KPH80993.1"/>
    </source>
</evidence>
<dbReference type="InterPro" id="IPR005119">
    <property type="entry name" value="LysR_subst-bd"/>
</dbReference>
<gene>
    <name evidence="6" type="ORF">AE618_10060</name>
</gene>
<dbReference type="Pfam" id="PF00126">
    <property type="entry name" value="HTH_1"/>
    <property type="match status" value="1"/>
</dbReference>
<dbReference type="InterPro" id="IPR036390">
    <property type="entry name" value="WH_DNA-bd_sf"/>
</dbReference>
<feature type="domain" description="HTH lysR-type" evidence="5">
    <location>
        <begin position="1"/>
        <end position="59"/>
    </location>
</feature>
<evidence type="ECO:0000256" key="2">
    <source>
        <dbReference type="ARBA" id="ARBA00023015"/>
    </source>
</evidence>
<dbReference type="PATRIC" id="fig|1526658.3.peg.677"/>
<name>A0A0N1N2J7_9HYPH</name>
<protein>
    <submittedName>
        <fullName evidence="6">LysR family transcriptional regulator</fullName>
    </submittedName>
</protein>
<dbReference type="AlphaFoldDB" id="A0A0N1N2J7"/>
<dbReference type="InterPro" id="IPR000847">
    <property type="entry name" value="LysR_HTH_N"/>
</dbReference>
<dbReference type="GO" id="GO:0003700">
    <property type="term" value="F:DNA-binding transcription factor activity"/>
    <property type="evidence" value="ECO:0007669"/>
    <property type="project" value="InterPro"/>
</dbReference>
<comment type="caution">
    <text evidence="6">The sequence shown here is derived from an EMBL/GenBank/DDBJ whole genome shotgun (WGS) entry which is preliminary data.</text>
</comment>
<dbReference type="Pfam" id="PF03466">
    <property type="entry name" value="LysR_substrate"/>
    <property type="match status" value="1"/>
</dbReference>
<sequence length="300" mass="32673">MDRLDAMSLLLEVIDSGSFSAAGRRVGMPLATVSRRISDLERHLQTRLLARTSRKVALTEAGRSYVVACRRILESVDEAERAAAGEYATPKGELILTAPIVFGRLHVLPVVTQFLSAYPDINIRVMFADRLVDLVDDHVDVAVRIGALPDSNLVARSIGAIRPIACASRDYLDVHGRPTVPDELRQHEIVAFEGALSARDWGFQNSDTHVVVKLSPRLIVNTAEAAVDAAIAGAGITRVLSYQVADAVRAGKLELILRPFEPASWPVSLVHASQGLMPQKLRAFMDFAAPRLRARLDAMG</sequence>
<dbReference type="PANTHER" id="PTHR30537">
    <property type="entry name" value="HTH-TYPE TRANSCRIPTIONAL REGULATOR"/>
    <property type="match status" value="1"/>
</dbReference>
<evidence type="ECO:0000256" key="4">
    <source>
        <dbReference type="ARBA" id="ARBA00023163"/>
    </source>
</evidence>
<keyword evidence="2" id="KW-0805">Transcription regulation</keyword>
<dbReference type="SUPFAM" id="SSF46785">
    <property type="entry name" value="Winged helix' DNA-binding domain"/>
    <property type="match status" value="1"/>
</dbReference>
<dbReference type="GO" id="GO:0043565">
    <property type="term" value="F:sequence-specific DNA binding"/>
    <property type="evidence" value="ECO:0007669"/>
    <property type="project" value="TreeGrafter"/>
</dbReference>
<dbReference type="PROSITE" id="PS50931">
    <property type="entry name" value="HTH_LYSR"/>
    <property type="match status" value="1"/>
</dbReference>
<dbReference type="PANTHER" id="PTHR30537:SF5">
    <property type="entry name" value="HTH-TYPE TRANSCRIPTIONAL ACTIVATOR TTDR-RELATED"/>
    <property type="match status" value="1"/>
</dbReference>
<evidence type="ECO:0000256" key="1">
    <source>
        <dbReference type="ARBA" id="ARBA00009437"/>
    </source>
</evidence>
<dbReference type="GO" id="GO:0006351">
    <property type="term" value="P:DNA-templated transcription"/>
    <property type="evidence" value="ECO:0007669"/>
    <property type="project" value="TreeGrafter"/>
</dbReference>
<proteinExistence type="inferred from homology"/>
<dbReference type="OrthoDB" id="9786526at2"/>
<dbReference type="Gene3D" id="1.10.10.10">
    <property type="entry name" value="Winged helix-like DNA-binding domain superfamily/Winged helix DNA-binding domain"/>
    <property type="match status" value="1"/>
</dbReference>
<keyword evidence="3" id="KW-0238">DNA-binding</keyword>
<evidence type="ECO:0000313" key="7">
    <source>
        <dbReference type="Proteomes" id="UP000037822"/>
    </source>
</evidence>
<dbReference type="FunFam" id="1.10.10.10:FF:000001">
    <property type="entry name" value="LysR family transcriptional regulator"/>
    <property type="match status" value="1"/>
</dbReference>
<dbReference type="Proteomes" id="UP000037822">
    <property type="component" value="Unassembled WGS sequence"/>
</dbReference>
<dbReference type="SUPFAM" id="SSF53850">
    <property type="entry name" value="Periplasmic binding protein-like II"/>
    <property type="match status" value="1"/>
</dbReference>
<reference evidence="6 7" key="1">
    <citation type="submission" date="2015-07" db="EMBL/GenBank/DDBJ databases">
        <title>Whole genome sequencing of Bosea vaviloviae isolated from cave pool.</title>
        <authorList>
            <person name="Tan N.E.H."/>
            <person name="Lee Y.P."/>
            <person name="Gan H.M."/>
            <person name="Barton H."/>
            <person name="Savka M.A."/>
        </authorList>
    </citation>
    <scope>NUCLEOTIDE SEQUENCE [LARGE SCALE GENOMIC DNA]</scope>
    <source>
        <strain evidence="6 7">SD260</strain>
    </source>
</reference>
<accession>A0A0N1N2J7</accession>
<keyword evidence="7" id="KW-1185">Reference proteome</keyword>
<dbReference type="Gene3D" id="3.40.190.290">
    <property type="match status" value="1"/>
</dbReference>
<dbReference type="RefSeq" id="WP_054208925.1">
    <property type="nucleotide sequence ID" value="NZ_LGSZ01000032.1"/>
</dbReference>
<comment type="similarity">
    <text evidence="1">Belongs to the LysR transcriptional regulatory family.</text>
</comment>